<protein>
    <submittedName>
        <fullName evidence="1">Uncharacterized protein</fullName>
    </submittedName>
</protein>
<dbReference type="RefSeq" id="WP_129606171.1">
    <property type="nucleotide sequence ID" value="NZ_SBLB01000012.1"/>
</dbReference>
<accession>A0A4Q2UC89</accession>
<dbReference type="EMBL" id="SBLB01000012">
    <property type="protein sequence ID" value="RYC66723.1"/>
    <property type="molecule type" value="Genomic_DNA"/>
</dbReference>
<dbReference type="Proteomes" id="UP000290407">
    <property type="component" value="Unassembled WGS sequence"/>
</dbReference>
<sequence length="128" mass="14338">MKSIVAFVLACWMLGGSLLPGFGIDQSAHWGDLVQHYQQHRKTDSTLSFTDFLKMHYGADSEHQKHPNHSHHNLPSSGHSVPVYAPTTLRLAAPNPMQVLMPSTAVFFRKADLYSFLAVFALINPPRR</sequence>
<proteinExistence type="predicted"/>
<reference evidence="1 2" key="1">
    <citation type="submission" date="2019-01" db="EMBL/GenBank/DDBJ databases">
        <title>Spirosoma flava sp. nov., a propanil-degrading bacterium isolated from herbicide-contaminated soil.</title>
        <authorList>
            <person name="Zhang L."/>
            <person name="Jiang J.-D."/>
        </authorList>
    </citation>
    <scope>NUCLEOTIDE SEQUENCE [LARGE SCALE GENOMIC DNA]</scope>
    <source>
        <strain evidence="1 2">TY50</strain>
    </source>
</reference>
<evidence type="ECO:0000313" key="1">
    <source>
        <dbReference type="EMBL" id="RYC66723.1"/>
    </source>
</evidence>
<organism evidence="1 2">
    <name type="scientific">Spirosoma sordidisoli</name>
    <dbReference type="NCBI Taxonomy" id="2502893"/>
    <lineage>
        <taxon>Bacteria</taxon>
        <taxon>Pseudomonadati</taxon>
        <taxon>Bacteroidota</taxon>
        <taxon>Cytophagia</taxon>
        <taxon>Cytophagales</taxon>
        <taxon>Cytophagaceae</taxon>
        <taxon>Spirosoma</taxon>
    </lineage>
</organism>
<dbReference type="AlphaFoldDB" id="A0A4Q2UC89"/>
<evidence type="ECO:0000313" key="2">
    <source>
        <dbReference type="Proteomes" id="UP000290407"/>
    </source>
</evidence>
<gene>
    <name evidence="1" type="ORF">EQG79_28210</name>
</gene>
<keyword evidence="2" id="KW-1185">Reference proteome</keyword>
<name>A0A4Q2UC89_9BACT</name>
<comment type="caution">
    <text evidence="1">The sequence shown here is derived from an EMBL/GenBank/DDBJ whole genome shotgun (WGS) entry which is preliminary data.</text>
</comment>